<protein>
    <submittedName>
        <fullName evidence="1">Uncharacterized protein</fullName>
    </submittedName>
</protein>
<name>B9SNP2_RICCO</name>
<dbReference type="STRING" id="3988.B9SNP2"/>
<keyword evidence="2" id="KW-1185">Reference proteome</keyword>
<dbReference type="InterPro" id="IPR036465">
    <property type="entry name" value="vWFA_dom_sf"/>
</dbReference>
<dbReference type="AlphaFoldDB" id="B9SNP2"/>
<dbReference type="Proteomes" id="UP000008311">
    <property type="component" value="Unassembled WGS sequence"/>
</dbReference>
<evidence type="ECO:0000313" key="2">
    <source>
        <dbReference type="Proteomes" id="UP000008311"/>
    </source>
</evidence>
<organism evidence="1 2">
    <name type="scientific">Ricinus communis</name>
    <name type="common">Castor bean</name>
    <dbReference type="NCBI Taxonomy" id="3988"/>
    <lineage>
        <taxon>Eukaryota</taxon>
        <taxon>Viridiplantae</taxon>
        <taxon>Streptophyta</taxon>
        <taxon>Embryophyta</taxon>
        <taxon>Tracheophyta</taxon>
        <taxon>Spermatophyta</taxon>
        <taxon>Magnoliopsida</taxon>
        <taxon>eudicotyledons</taxon>
        <taxon>Gunneridae</taxon>
        <taxon>Pentapetalae</taxon>
        <taxon>rosids</taxon>
        <taxon>fabids</taxon>
        <taxon>Malpighiales</taxon>
        <taxon>Euphorbiaceae</taxon>
        <taxon>Acalyphoideae</taxon>
        <taxon>Acalypheae</taxon>
        <taxon>Ricinus</taxon>
    </lineage>
</organism>
<gene>
    <name evidence="1" type="ORF">RCOM_1024850</name>
</gene>
<dbReference type="Gene3D" id="3.40.50.410">
    <property type="entry name" value="von Willebrand factor, type A domain"/>
    <property type="match status" value="1"/>
</dbReference>
<dbReference type="InParanoid" id="B9SNP2"/>
<reference evidence="2" key="1">
    <citation type="journal article" date="2010" name="Nat. Biotechnol.">
        <title>Draft genome sequence of the oilseed species Ricinus communis.</title>
        <authorList>
            <person name="Chan A.P."/>
            <person name="Crabtree J."/>
            <person name="Zhao Q."/>
            <person name="Lorenzi H."/>
            <person name="Orvis J."/>
            <person name="Puiu D."/>
            <person name="Melake-Berhan A."/>
            <person name="Jones K.M."/>
            <person name="Redman J."/>
            <person name="Chen G."/>
            <person name="Cahoon E.B."/>
            <person name="Gedil M."/>
            <person name="Stanke M."/>
            <person name="Haas B.J."/>
            <person name="Wortman J.R."/>
            <person name="Fraser-Liggett C.M."/>
            <person name="Ravel J."/>
            <person name="Rabinowicz P.D."/>
        </authorList>
    </citation>
    <scope>NUCLEOTIDE SEQUENCE [LARGE SCALE GENOMIC DNA]</scope>
    <source>
        <strain evidence="2">cv. Hale</strain>
    </source>
</reference>
<evidence type="ECO:0000313" key="1">
    <source>
        <dbReference type="EMBL" id="EEF34750.1"/>
    </source>
</evidence>
<proteinExistence type="predicted"/>
<dbReference type="EMBL" id="EQ974051">
    <property type="protein sequence ID" value="EEF34750.1"/>
    <property type="molecule type" value="Genomic_DNA"/>
</dbReference>
<sequence length="128" mass="14578">MEFMVTRKQKCIANYIVEHNVYTIDVVIRAPNSTIRTTDLIEIKFELSLGLVETMTSRITGEEIGLKFVFVVDDCIDKEELRAVKNELLLIIEQLPENALVDLLAMFHGEREVKLGELIGLVDMALKL</sequence>
<accession>B9SNP2</accession>
<dbReference type="SUPFAM" id="SSF53300">
    <property type="entry name" value="vWA-like"/>
    <property type="match status" value="1"/>
</dbReference>